<dbReference type="AlphaFoldDB" id="A0A2G9Z7C0"/>
<comment type="caution">
    <text evidence="3">The sequence shown here is derived from an EMBL/GenBank/DDBJ whole genome shotgun (WGS) entry which is preliminary data.</text>
</comment>
<evidence type="ECO:0000259" key="2">
    <source>
        <dbReference type="PROSITE" id="PS51740"/>
    </source>
</evidence>
<gene>
    <name evidence="3" type="ORF">COX28_01220</name>
</gene>
<keyword evidence="1" id="KW-0238">DNA-binding</keyword>
<dbReference type="Proteomes" id="UP000231235">
    <property type="component" value="Unassembled WGS sequence"/>
</dbReference>
<evidence type="ECO:0000313" key="4">
    <source>
        <dbReference type="Proteomes" id="UP000231235"/>
    </source>
</evidence>
<dbReference type="PROSITE" id="PS51740">
    <property type="entry name" value="SPOVT_ABRB"/>
    <property type="match status" value="1"/>
</dbReference>
<organism evidence="3 4">
    <name type="scientific">Candidatus Kuenenbacteria bacterium CG23_combo_of_CG06-09_8_20_14_all_39_39</name>
    <dbReference type="NCBI Taxonomy" id="1974623"/>
    <lineage>
        <taxon>Bacteria</taxon>
        <taxon>Candidatus Kueneniibacteriota</taxon>
    </lineage>
</organism>
<sequence length="98" mass="11155">MKVGTITKTNNKGQIVIPKEMRDDLGIGLNMPLNLIPRGGGLYIYPIKEVVGNLESENSYSEILAKTQGTWANDNWDKTRIKRRKIELKASQLRKKAW</sequence>
<dbReference type="SUPFAM" id="SSF89447">
    <property type="entry name" value="AbrB/MazE/MraZ-like"/>
    <property type="match status" value="1"/>
</dbReference>
<accession>A0A2G9Z7C0</accession>
<dbReference type="InterPro" id="IPR037914">
    <property type="entry name" value="SpoVT-AbrB_sf"/>
</dbReference>
<dbReference type="InterPro" id="IPR007159">
    <property type="entry name" value="SpoVT-AbrB_dom"/>
</dbReference>
<dbReference type="Gene3D" id="2.10.260.10">
    <property type="match status" value="1"/>
</dbReference>
<name>A0A2G9Z7C0_9BACT</name>
<proteinExistence type="predicted"/>
<dbReference type="SMART" id="SM00966">
    <property type="entry name" value="SpoVT_AbrB"/>
    <property type="match status" value="1"/>
</dbReference>
<reference evidence="3 4" key="1">
    <citation type="submission" date="2017-09" db="EMBL/GenBank/DDBJ databases">
        <title>Depth-based differentiation of microbial function through sediment-hosted aquifers and enrichment of novel symbionts in the deep terrestrial subsurface.</title>
        <authorList>
            <person name="Probst A.J."/>
            <person name="Ladd B."/>
            <person name="Jarett J.K."/>
            <person name="Geller-Mcgrath D.E."/>
            <person name="Sieber C.M."/>
            <person name="Emerson J.B."/>
            <person name="Anantharaman K."/>
            <person name="Thomas B.C."/>
            <person name="Malmstrom R."/>
            <person name="Stieglmeier M."/>
            <person name="Klingl A."/>
            <person name="Woyke T."/>
            <person name="Ryan C.M."/>
            <person name="Banfield J.F."/>
        </authorList>
    </citation>
    <scope>NUCLEOTIDE SEQUENCE [LARGE SCALE GENOMIC DNA]</scope>
    <source>
        <strain evidence="3">CG23_combo_of_CG06-09_8_20_14_all_39_39</strain>
    </source>
</reference>
<dbReference type="Pfam" id="PF04014">
    <property type="entry name" value="MazE_antitoxin"/>
    <property type="match status" value="1"/>
</dbReference>
<evidence type="ECO:0000256" key="1">
    <source>
        <dbReference type="PROSITE-ProRule" id="PRU01076"/>
    </source>
</evidence>
<evidence type="ECO:0000313" key="3">
    <source>
        <dbReference type="EMBL" id="PIP29053.1"/>
    </source>
</evidence>
<protein>
    <recommendedName>
        <fullName evidence="2">SpoVT-AbrB domain-containing protein</fullName>
    </recommendedName>
</protein>
<dbReference type="GO" id="GO:0003677">
    <property type="term" value="F:DNA binding"/>
    <property type="evidence" value="ECO:0007669"/>
    <property type="project" value="UniProtKB-UniRule"/>
</dbReference>
<dbReference type="EMBL" id="PCRX01000023">
    <property type="protein sequence ID" value="PIP29053.1"/>
    <property type="molecule type" value="Genomic_DNA"/>
</dbReference>
<dbReference type="NCBIfam" id="TIGR01439">
    <property type="entry name" value="lp_hng_hel_AbrB"/>
    <property type="match status" value="1"/>
</dbReference>
<feature type="domain" description="SpoVT-AbrB" evidence="2">
    <location>
        <begin position="4"/>
        <end position="49"/>
    </location>
</feature>